<proteinExistence type="predicted"/>
<accession>A0A9D4J6D2</accession>
<keyword evidence="2" id="KW-1185">Reference proteome</keyword>
<gene>
    <name evidence="1" type="ORF">DPMN_150489</name>
</gene>
<evidence type="ECO:0000313" key="2">
    <source>
        <dbReference type="Proteomes" id="UP000828390"/>
    </source>
</evidence>
<dbReference type="AlphaFoldDB" id="A0A9D4J6D2"/>
<protein>
    <submittedName>
        <fullName evidence="1">Uncharacterized protein</fullName>
    </submittedName>
</protein>
<reference evidence="1" key="1">
    <citation type="journal article" date="2019" name="bioRxiv">
        <title>The Genome of the Zebra Mussel, Dreissena polymorpha: A Resource for Invasive Species Research.</title>
        <authorList>
            <person name="McCartney M.A."/>
            <person name="Auch B."/>
            <person name="Kono T."/>
            <person name="Mallez S."/>
            <person name="Zhang Y."/>
            <person name="Obille A."/>
            <person name="Becker A."/>
            <person name="Abrahante J.E."/>
            <person name="Garbe J."/>
            <person name="Badalamenti J.P."/>
            <person name="Herman A."/>
            <person name="Mangelson H."/>
            <person name="Liachko I."/>
            <person name="Sullivan S."/>
            <person name="Sone E.D."/>
            <person name="Koren S."/>
            <person name="Silverstein K.A.T."/>
            <person name="Beckman K.B."/>
            <person name="Gohl D.M."/>
        </authorList>
    </citation>
    <scope>NUCLEOTIDE SEQUENCE</scope>
    <source>
        <strain evidence="1">Duluth1</strain>
        <tissue evidence="1">Whole animal</tissue>
    </source>
</reference>
<evidence type="ECO:0000313" key="1">
    <source>
        <dbReference type="EMBL" id="KAH3796912.1"/>
    </source>
</evidence>
<comment type="caution">
    <text evidence="1">The sequence shown here is derived from an EMBL/GenBank/DDBJ whole genome shotgun (WGS) entry which is preliminary data.</text>
</comment>
<reference evidence="1" key="2">
    <citation type="submission" date="2020-11" db="EMBL/GenBank/DDBJ databases">
        <authorList>
            <person name="McCartney M.A."/>
            <person name="Auch B."/>
            <person name="Kono T."/>
            <person name="Mallez S."/>
            <person name="Becker A."/>
            <person name="Gohl D.M."/>
            <person name="Silverstein K.A.T."/>
            <person name="Koren S."/>
            <person name="Bechman K.B."/>
            <person name="Herman A."/>
            <person name="Abrahante J.E."/>
            <person name="Garbe J."/>
        </authorList>
    </citation>
    <scope>NUCLEOTIDE SEQUENCE</scope>
    <source>
        <strain evidence="1">Duluth1</strain>
        <tissue evidence="1">Whole animal</tissue>
    </source>
</reference>
<sequence>MPVKNNRLQPGLPAAVVIHALLCHADEAQQKQAGKHYATGYRPVISVVTEQKTFDSSEQ</sequence>
<dbReference type="Proteomes" id="UP000828390">
    <property type="component" value="Unassembled WGS sequence"/>
</dbReference>
<organism evidence="1 2">
    <name type="scientific">Dreissena polymorpha</name>
    <name type="common">Zebra mussel</name>
    <name type="synonym">Mytilus polymorpha</name>
    <dbReference type="NCBI Taxonomy" id="45954"/>
    <lineage>
        <taxon>Eukaryota</taxon>
        <taxon>Metazoa</taxon>
        <taxon>Spiralia</taxon>
        <taxon>Lophotrochozoa</taxon>
        <taxon>Mollusca</taxon>
        <taxon>Bivalvia</taxon>
        <taxon>Autobranchia</taxon>
        <taxon>Heteroconchia</taxon>
        <taxon>Euheterodonta</taxon>
        <taxon>Imparidentia</taxon>
        <taxon>Neoheterodontei</taxon>
        <taxon>Myida</taxon>
        <taxon>Dreissenoidea</taxon>
        <taxon>Dreissenidae</taxon>
        <taxon>Dreissena</taxon>
    </lineage>
</organism>
<name>A0A9D4J6D2_DREPO</name>
<dbReference type="EMBL" id="JAIWYP010000007">
    <property type="protein sequence ID" value="KAH3796912.1"/>
    <property type="molecule type" value="Genomic_DNA"/>
</dbReference>